<comment type="caution">
    <text evidence="1">The sequence shown here is derived from an EMBL/GenBank/DDBJ whole genome shotgun (WGS) entry which is preliminary data.</text>
</comment>
<evidence type="ECO:0000313" key="2">
    <source>
        <dbReference type="Proteomes" id="UP001180081"/>
    </source>
</evidence>
<evidence type="ECO:0000313" key="1">
    <source>
        <dbReference type="EMBL" id="MDN3577970.1"/>
    </source>
</evidence>
<reference evidence="1" key="1">
    <citation type="journal article" date="2014" name="Int. J. Syst. Evol. Microbiol.">
        <title>Complete genome of a new Firmicutes species belonging to the dominant human colonic microbiota ('Ruminococcus bicirculans') reveals two chromosomes and a selective capacity to utilize plant glucans.</title>
        <authorList>
            <consortium name="NISC Comparative Sequencing Program"/>
            <person name="Wegmann U."/>
            <person name="Louis P."/>
            <person name="Goesmann A."/>
            <person name="Henrissat B."/>
            <person name="Duncan S.H."/>
            <person name="Flint H.J."/>
        </authorList>
    </citation>
    <scope>NUCLEOTIDE SEQUENCE</scope>
    <source>
        <strain evidence="1">CECT 7703</strain>
    </source>
</reference>
<proteinExistence type="predicted"/>
<reference evidence="1" key="2">
    <citation type="submission" date="2023-06" db="EMBL/GenBank/DDBJ databases">
        <authorList>
            <person name="Lucena T."/>
            <person name="Sun Q."/>
        </authorList>
    </citation>
    <scope>NUCLEOTIDE SEQUENCE</scope>
    <source>
        <strain evidence="1">CECT 7703</strain>
    </source>
</reference>
<organism evidence="1 2">
    <name type="scientific">Chitinimonas viridis</name>
    <dbReference type="NCBI Taxonomy" id="664880"/>
    <lineage>
        <taxon>Bacteria</taxon>
        <taxon>Pseudomonadati</taxon>
        <taxon>Pseudomonadota</taxon>
        <taxon>Betaproteobacteria</taxon>
        <taxon>Neisseriales</taxon>
        <taxon>Chitinibacteraceae</taxon>
        <taxon>Chitinimonas</taxon>
    </lineage>
</organism>
<dbReference type="Proteomes" id="UP001180081">
    <property type="component" value="Unassembled WGS sequence"/>
</dbReference>
<keyword evidence="2" id="KW-1185">Reference proteome</keyword>
<accession>A0ABT8B879</accession>
<sequence>MSLLEHLTLSGIKQLVDVKTFARGLDNYHAEAVGLLESDADFVSAVVQGTRPYSTCKNRRARKLGARYRVAQGLPRYGAGRLPCAVPATRMKRWP</sequence>
<gene>
    <name evidence="1" type="ORF">QWZ03_14465</name>
</gene>
<dbReference type="RefSeq" id="WP_290333376.1">
    <property type="nucleotide sequence ID" value="NZ_JAUFPU010000018.1"/>
</dbReference>
<dbReference type="EMBL" id="JAUFPU010000018">
    <property type="protein sequence ID" value="MDN3577970.1"/>
    <property type="molecule type" value="Genomic_DNA"/>
</dbReference>
<protein>
    <submittedName>
        <fullName evidence="1">Uncharacterized protein</fullName>
    </submittedName>
</protein>
<name>A0ABT8B879_9NEIS</name>